<keyword evidence="3" id="KW-1185">Reference proteome</keyword>
<keyword evidence="1" id="KW-0472">Membrane</keyword>
<dbReference type="Pfam" id="PF07963">
    <property type="entry name" value="N_methyl"/>
    <property type="match status" value="1"/>
</dbReference>
<dbReference type="InterPro" id="IPR031982">
    <property type="entry name" value="PilE-like"/>
</dbReference>
<dbReference type="InterPro" id="IPR012902">
    <property type="entry name" value="N_methyl_site"/>
</dbReference>
<reference evidence="2 3" key="1">
    <citation type="submission" date="2017-09" db="EMBL/GenBank/DDBJ databases">
        <authorList>
            <person name="Ehlers B."/>
            <person name="Leendertz F.H."/>
        </authorList>
    </citation>
    <scope>NUCLEOTIDE SEQUENCE [LARGE SCALE GENOMIC DNA]</scope>
    <source>
        <strain evidence="2 3">DSM 16848</strain>
    </source>
</reference>
<name>A0A286E250_9NEIS</name>
<dbReference type="EMBL" id="OCNF01000001">
    <property type="protein sequence ID" value="SOD64962.1"/>
    <property type="molecule type" value="Genomic_DNA"/>
</dbReference>
<dbReference type="NCBIfam" id="TIGR02532">
    <property type="entry name" value="IV_pilin_GFxxxE"/>
    <property type="match status" value="1"/>
</dbReference>
<dbReference type="SUPFAM" id="SSF54523">
    <property type="entry name" value="Pili subunits"/>
    <property type="match status" value="1"/>
</dbReference>
<feature type="transmembrane region" description="Helical" evidence="1">
    <location>
        <begin position="12"/>
        <end position="33"/>
    </location>
</feature>
<protein>
    <submittedName>
        <fullName evidence="2">Prepilin-type N-terminal cleavage/methylation domain-containing protein</fullName>
    </submittedName>
</protein>
<evidence type="ECO:0000256" key="1">
    <source>
        <dbReference type="SAM" id="Phobius"/>
    </source>
</evidence>
<sequence length="155" mass="17457">MKTPLSQRGFTLAQMLVVMGILAVLTAIAYPSYVNYVKNGRLNDAQRALIINAQNLEQHRNKHHSYKKNSTTWADLSLNATSHFCIKMQGNARGANDDKFTIKAVAFNKNHEPRVLSINQDHMLMICENSESSCDTRDAVFKNTGRSDTNCRIIN</sequence>
<evidence type="ECO:0000313" key="3">
    <source>
        <dbReference type="Proteomes" id="UP000219669"/>
    </source>
</evidence>
<dbReference type="AlphaFoldDB" id="A0A286E250"/>
<keyword evidence="1" id="KW-0812">Transmembrane</keyword>
<dbReference type="RefSeq" id="WP_097113287.1">
    <property type="nucleotide sequence ID" value="NZ_CP083931.1"/>
</dbReference>
<accession>A0A286E250</accession>
<organism evidence="2 3">
    <name type="scientific">Alysiella filiformis DSM 16848</name>
    <dbReference type="NCBI Taxonomy" id="1120981"/>
    <lineage>
        <taxon>Bacteria</taxon>
        <taxon>Pseudomonadati</taxon>
        <taxon>Pseudomonadota</taxon>
        <taxon>Betaproteobacteria</taxon>
        <taxon>Neisseriales</taxon>
        <taxon>Neisseriaceae</taxon>
        <taxon>Alysiella</taxon>
    </lineage>
</organism>
<dbReference type="Proteomes" id="UP000219669">
    <property type="component" value="Unassembled WGS sequence"/>
</dbReference>
<dbReference type="Gene3D" id="3.30.700.50">
    <property type="match status" value="1"/>
</dbReference>
<keyword evidence="1" id="KW-1133">Transmembrane helix</keyword>
<dbReference type="OrthoDB" id="8595466at2"/>
<evidence type="ECO:0000313" key="2">
    <source>
        <dbReference type="EMBL" id="SOD64962.1"/>
    </source>
</evidence>
<dbReference type="GO" id="GO:0043683">
    <property type="term" value="P:type IV pilus assembly"/>
    <property type="evidence" value="ECO:0007669"/>
    <property type="project" value="InterPro"/>
</dbReference>
<proteinExistence type="predicted"/>
<dbReference type="Pfam" id="PF16732">
    <property type="entry name" value="ComP_DUS"/>
    <property type="match status" value="1"/>
</dbReference>
<dbReference type="InterPro" id="IPR045584">
    <property type="entry name" value="Pilin-like"/>
</dbReference>
<gene>
    <name evidence="2" type="ORF">SAMN02746062_00132</name>
</gene>